<dbReference type="PANTHER" id="PTHR43822:SF6">
    <property type="entry name" value="3-ISOPROPYLMALATE DEHYDRATASE"/>
    <property type="match status" value="1"/>
</dbReference>
<evidence type="ECO:0000256" key="4">
    <source>
        <dbReference type="ARBA" id="ARBA00023014"/>
    </source>
</evidence>
<protein>
    <submittedName>
        <fullName evidence="7">3-isopropylmalate dehydratase large subunit</fullName>
    </submittedName>
</protein>
<dbReference type="GO" id="GO:0009098">
    <property type="term" value="P:L-leucine biosynthetic process"/>
    <property type="evidence" value="ECO:0007669"/>
    <property type="project" value="UniProtKB-UniPathway"/>
</dbReference>
<dbReference type="AlphaFoldDB" id="A0A6B9VDU4"/>
<feature type="domain" description="Aconitase/3-isopropylmalate dehydratase large subunit alpha/beta/alpha" evidence="6">
    <location>
        <begin position="82"/>
        <end position="495"/>
    </location>
</feature>
<evidence type="ECO:0000256" key="1">
    <source>
        <dbReference type="ARBA" id="ARBA00022485"/>
    </source>
</evidence>
<name>A0A6B9VDU4_ARAHY</name>
<evidence type="ECO:0000256" key="2">
    <source>
        <dbReference type="ARBA" id="ARBA00022723"/>
    </source>
</evidence>
<dbReference type="CDD" id="cd01583">
    <property type="entry name" value="IPMI"/>
    <property type="match status" value="1"/>
</dbReference>
<accession>A0A6B9VDU4</accession>
<dbReference type="Proteomes" id="UP000464620">
    <property type="component" value="Chromosome B09"/>
</dbReference>
<dbReference type="Pfam" id="PF00330">
    <property type="entry name" value="Aconitase"/>
    <property type="match status" value="1"/>
</dbReference>
<dbReference type="InterPro" id="IPR001030">
    <property type="entry name" value="Acoase/IPM_deHydtase_lsu_aba"/>
</dbReference>
<dbReference type="UniPathway" id="UPA00048">
    <property type="reaction ID" value="UER00071"/>
</dbReference>
<proteinExistence type="predicted"/>
<dbReference type="NCBIfam" id="TIGR01343">
    <property type="entry name" value="hacA_fam"/>
    <property type="match status" value="1"/>
</dbReference>
<dbReference type="NCBIfam" id="NF001614">
    <property type="entry name" value="PRK00402.1"/>
    <property type="match status" value="1"/>
</dbReference>
<organism evidence="7 8">
    <name type="scientific">Arachis hypogaea</name>
    <name type="common">Peanut</name>
    <dbReference type="NCBI Taxonomy" id="3818"/>
    <lineage>
        <taxon>Eukaryota</taxon>
        <taxon>Viridiplantae</taxon>
        <taxon>Streptophyta</taxon>
        <taxon>Embryophyta</taxon>
        <taxon>Tracheophyta</taxon>
        <taxon>Spermatophyta</taxon>
        <taxon>Magnoliopsida</taxon>
        <taxon>eudicotyledons</taxon>
        <taxon>Gunneridae</taxon>
        <taxon>Pentapetalae</taxon>
        <taxon>rosids</taxon>
        <taxon>fabids</taxon>
        <taxon>Fabales</taxon>
        <taxon>Fabaceae</taxon>
        <taxon>Papilionoideae</taxon>
        <taxon>50 kb inversion clade</taxon>
        <taxon>dalbergioids sensu lato</taxon>
        <taxon>Dalbergieae</taxon>
        <taxon>Pterocarpus clade</taxon>
        <taxon>Arachis</taxon>
    </lineage>
</organism>
<evidence type="ECO:0000256" key="3">
    <source>
        <dbReference type="ARBA" id="ARBA00023004"/>
    </source>
</evidence>
<dbReference type="GO" id="GO:0003861">
    <property type="term" value="F:3-isopropylmalate dehydratase activity"/>
    <property type="evidence" value="ECO:0007669"/>
    <property type="project" value="InterPro"/>
</dbReference>
<evidence type="ECO:0000259" key="6">
    <source>
        <dbReference type="Pfam" id="PF00330"/>
    </source>
</evidence>
<dbReference type="InterPro" id="IPR015931">
    <property type="entry name" value="Acnase/IPM_dHydase_lsu_aba_1/3"/>
</dbReference>
<dbReference type="Gene3D" id="3.30.499.10">
    <property type="entry name" value="Aconitase, domain 3"/>
    <property type="match status" value="2"/>
</dbReference>
<keyword evidence="3" id="KW-0408">Iron</keyword>
<dbReference type="PANTHER" id="PTHR43822">
    <property type="entry name" value="HOMOACONITASE, MITOCHONDRIAL-RELATED"/>
    <property type="match status" value="1"/>
</dbReference>
<dbReference type="Gramene" id="arahy.Tifrunner.gnm2.ann2.Ah19g389100.1">
    <property type="protein sequence ID" value="arahy.Tifrunner.gnm2.ann2.Ah19g389100.1-CDS"/>
    <property type="gene ID" value="arahy.Tifrunner.gnm2.ann2.Ah19g389100"/>
</dbReference>
<keyword evidence="4" id="KW-0411">Iron-sulfur</keyword>
<dbReference type="PRINTS" id="PR00415">
    <property type="entry name" value="ACONITASE"/>
</dbReference>
<dbReference type="SMR" id="A0A6B9VDU4"/>
<dbReference type="SUPFAM" id="SSF53732">
    <property type="entry name" value="Aconitase iron-sulfur domain"/>
    <property type="match status" value="1"/>
</dbReference>
<keyword evidence="1" id="KW-0004">4Fe-4S</keyword>
<dbReference type="InterPro" id="IPR050067">
    <property type="entry name" value="IPM_dehydratase_rel_enz"/>
</dbReference>
<evidence type="ECO:0000313" key="7">
    <source>
        <dbReference type="EMBL" id="QHN78442.1"/>
    </source>
</evidence>
<keyword evidence="2" id="KW-0479">Metal-binding</keyword>
<evidence type="ECO:0000256" key="5">
    <source>
        <dbReference type="ARBA" id="ARBA00023239"/>
    </source>
</evidence>
<dbReference type="OrthoDB" id="2279155at2759"/>
<evidence type="ECO:0000313" key="8">
    <source>
        <dbReference type="Proteomes" id="UP000464620"/>
    </source>
</evidence>
<dbReference type="InterPro" id="IPR033941">
    <property type="entry name" value="IPMI_cat"/>
</dbReference>
<sequence length="505" mass="55402">MALISSPFITRKNGLCEVDFPSSSSFVTDLRCKKTRSKKIVSVVSTQQNKRNPSSYGSAKIALTTTEKILARASEKGLVNPGENVWVNADVLMLNDLTCPAVSDIFKREFGNNAKVWDREKVVVIPDHYIFTNDKRAHRNVDIAREFCIQQDIKFFYDIQDRSNFRANPDYKGVCHIALAQEGHCRPGEVLFGTDSHTTSAGAFGQFATGVGNTDAAFILGTGKILLKVPPTLRFVLDGEMPNYLLAKDLILNIIGEISMSGATYKAMEFVGTTIESLTMEERITLCNMVVEAGGKNGIIAADNTTYKYLEDKTCTPYEPVFSDEKARFLAQYRFDVSKLEPLVAKPHSPDKRALARECNNVKIDRVYIGSCTGGKTQDFMAAAKVFLAAGKRVKVPTFLAPATQKVWMDLYTLEVAGSGGKTCSEIFEEAGCDTPTSPSCAACMGGPRDTYGRLNEPQVCVSTTNRNFPGRMGHIEGQVYLASPYTAAASALTGFVTDPRDFLF</sequence>
<gene>
    <name evidence="7" type="ORF">DS421_19g661390</name>
</gene>
<reference evidence="7 8" key="1">
    <citation type="submission" date="2020-01" db="EMBL/GenBank/DDBJ databases">
        <title>Genome sequence of Arachis hypogaea, cultivar Shitouqi.</title>
        <authorList>
            <person name="Zhuang W."/>
            <person name="Chen H."/>
            <person name="Varshney R."/>
            <person name="Wang D."/>
            <person name="Ming R."/>
        </authorList>
    </citation>
    <scope>NUCLEOTIDE SEQUENCE [LARGE SCALE GENOMIC DNA]</scope>
    <source>
        <tissue evidence="7">Young leaf</tissue>
    </source>
</reference>
<dbReference type="EMBL" id="CP031001">
    <property type="protein sequence ID" value="QHN78442.1"/>
    <property type="molecule type" value="Genomic_DNA"/>
</dbReference>
<dbReference type="InterPro" id="IPR036008">
    <property type="entry name" value="Aconitase_4Fe-4S_dom"/>
</dbReference>
<dbReference type="GO" id="GO:0051539">
    <property type="term" value="F:4 iron, 4 sulfur cluster binding"/>
    <property type="evidence" value="ECO:0007669"/>
    <property type="project" value="UniProtKB-KW"/>
</dbReference>
<keyword evidence="5" id="KW-0456">Lyase</keyword>
<dbReference type="GO" id="GO:0046872">
    <property type="term" value="F:metal ion binding"/>
    <property type="evidence" value="ECO:0007669"/>
    <property type="project" value="UniProtKB-KW"/>
</dbReference>
<dbReference type="InterPro" id="IPR006251">
    <property type="entry name" value="Homoacnase/IPMdehydase_lsu"/>
</dbReference>